<dbReference type="CDD" id="cd02120">
    <property type="entry name" value="PA_subtilisin_like"/>
    <property type="match status" value="1"/>
</dbReference>
<reference evidence="18" key="1">
    <citation type="submission" date="2025-08" db="UniProtKB">
        <authorList>
            <consortium name="RefSeq"/>
        </authorList>
    </citation>
    <scope>IDENTIFICATION</scope>
    <source>
        <tissue evidence="18">Seedling</tissue>
    </source>
</reference>
<dbReference type="Proteomes" id="UP001652623">
    <property type="component" value="Chromosome 6"/>
</dbReference>
<dbReference type="GO" id="GO:0009609">
    <property type="term" value="P:response to symbiotic bacterium"/>
    <property type="evidence" value="ECO:0007669"/>
    <property type="project" value="UniProtKB-ARBA"/>
</dbReference>
<evidence type="ECO:0000259" key="15">
    <source>
        <dbReference type="Pfam" id="PF05922"/>
    </source>
</evidence>
<dbReference type="KEGG" id="zju:107433554"/>
<keyword evidence="9 11" id="KW-0720">Serine protease</keyword>
<evidence type="ECO:0000256" key="4">
    <source>
        <dbReference type="ARBA" id="ARBA00022523"/>
    </source>
</evidence>
<dbReference type="GO" id="GO:0009610">
    <property type="term" value="P:response to symbiotic fungus"/>
    <property type="evidence" value="ECO:0007669"/>
    <property type="project" value="UniProtKB-ARBA"/>
</dbReference>
<feature type="active site" description="Charge relay system" evidence="10 11">
    <location>
        <position position="204"/>
    </location>
</feature>
<evidence type="ECO:0000256" key="2">
    <source>
        <dbReference type="ARBA" id="ARBA00004271"/>
    </source>
</evidence>
<dbReference type="InterPro" id="IPR034197">
    <property type="entry name" value="Peptidases_S8_3"/>
</dbReference>
<evidence type="ECO:0000256" key="3">
    <source>
        <dbReference type="ARBA" id="ARBA00011073"/>
    </source>
</evidence>
<feature type="domain" description="PA" evidence="14">
    <location>
        <begin position="427"/>
        <end position="516"/>
    </location>
</feature>
<dbReference type="Gene3D" id="3.30.70.80">
    <property type="entry name" value="Peptidase S8 propeptide/proteinase inhibitor I9"/>
    <property type="match status" value="1"/>
</dbReference>
<feature type="active site" description="Charge relay system" evidence="10 11">
    <location>
        <position position="268"/>
    </location>
</feature>
<dbReference type="InterPro" id="IPR003137">
    <property type="entry name" value="PA_domain"/>
</dbReference>
<dbReference type="Pfam" id="PF17766">
    <property type="entry name" value="fn3_6"/>
    <property type="match status" value="1"/>
</dbReference>
<comment type="similarity">
    <text evidence="3 11">Belongs to the peptidase S8 family.</text>
</comment>
<dbReference type="GO" id="GO:0048046">
    <property type="term" value="C:apoplast"/>
    <property type="evidence" value="ECO:0007669"/>
    <property type="project" value="UniProtKB-SubCell"/>
</dbReference>
<dbReference type="InterPro" id="IPR041469">
    <property type="entry name" value="Subtilisin-like_FN3"/>
</dbReference>
<evidence type="ECO:0000256" key="1">
    <source>
        <dbReference type="ARBA" id="ARBA00002076"/>
    </source>
</evidence>
<dbReference type="RefSeq" id="XP_015900338.3">
    <property type="nucleotide sequence ID" value="XM_016044852.4"/>
</dbReference>
<feature type="active site" description="Charge relay system" evidence="10 11">
    <location>
        <position position="597"/>
    </location>
</feature>
<evidence type="ECO:0000256" key="12">
    <source>
        <dbReference type="SAM" id="Phobius"/>
    </source>
</evidence>
<dbReference type="Pfam" id="PF00082">
    <property type="entry name" value="Peptidase_S8"/>
    <property type="match status" value="1"/>
</dbReference>
<dbReference type="AlphaFoldDB" id="A0A6P4APN9"/>
<name>A0A6P4APN9_ZIZJJ</name>
<keyword evidence="8 11" id="KW-0378">Hydrolase</keyword>
<keyword evidence="12" id="KW-0812">Transmembrane</keyword>
<evidence type="ECO:0000259" key="14">
    <source>
        <dbReference type="Pfam" id="PF02225"/>
    </source>
</evidence>
<evidence type="ECO:0000313" key="18">
    <source>
        <dbReference type="RefSeq" id="XP_015900338.3"/>
    </source>
</evidence>
<comment type="function">
    <text evidence="1">Required for arbuscular mycorrhiza (AM) development during AM symbiosis with AM fungi (e.g. Glomeromycota intraradices).</text>
</comment>
<evidence type="ECO:0000256" key="10">
    <source>
        <dbReference type="PIRSR" id="PIRSR615500-1"/>
    </source>
</evidence>
<dbReference type="FunFam" id="2.60.40.2310:FF:000001">
    <property type="entry name" value="Subtilisin-like protease SBT1.5"/>
    <property type="match status" value="1"/>
</dbReference>
<feature type="domain" description="Subtilisin-like protease fibronectin type-III" evidence="16">
    <location>
        <begin position="711"/>
        <end position="807"/>
    </location>
</feature>
<keyword evidence="7" id="KW-0732">Signal</keyword>
<proteinExistence type="inferred from homology"/>
<feature type="domain" description="Inhibitor I9" evidence="15">
    <location>
        <begin position="91"/>
        <end position="170"/>
    </location>
</feature>
<keyword evidence="6 11" id="KW-0645">Protease</keyword>
<dbReference type="InterPro" id="IPR037045">
    <property type="entry name" value="S8pro/Inhibitor_I9_sf"/>
</dbReference>
<dbReference type="InParanoid" id="A0A6P4APN9"/>
<feature type="domain" description="Peptidase S8/S53" evidence="13">
    <location>
        <begin position="195"/>
        <end position="642"/>
    </location>
</feature>
<accession>A0A6P4APN9</accession>
<keyword evidence="12" id="KW-0472">Membrane</keyword>
<dbReference type="InterPro" id="IPR045051">
    <property type="entry name" value="SBT"/>
</dbReference>
<dbReference type="InterPro" id="IPR015500">
    <property type="entry name" value="Peptidase_S8_subtilisin-rel"/>
</dbReference>
<keyword evidence="4" id="KW-0052">Apoplast</keyword>
<dbReference type="PROSITE" id="PS51892">
    <property type="entry name" value="SUBTILASE"/>
    <property type="match status" value="1"/>
</dbReference>
<comment type="subcellular location">
    <subcellularLocation>
        <location evidence="2">Secreted</location>
        <location evidence="2">Extracellular space</location>
        <location evidence="2">Apoplast</location>
    </subcellularLocation>
</comment>
<dbReference type="PANTHER" id="PTHR10795">
    <property type="entry name" value="PROPROTEIN CONVERTASE SUBTILISIN/KEXIN"/>
    <property type="match status" value="1"/>
</dbReference>
<dbReference type="Gene3D" id="2.60.40.2310">
    <property type="match status" value="1"/>
</dbReference>
<dbReference type="GeneID" id="107433554"/>
<organism evidence="17 18">
    <name type="scientific">Ziziphus jujuba</name>
    <name type="common">Chinese jujube</name>
    <name type="synonym">Ziziphus sativa</name>
    <dbReference type="NCBI Taxonomy" id="326968"/>
    <lineage>
        <taxon>Eukaryota</taxon>
        <taxon>Viridiplantae</taxon>
        <taxon>Streptophyta</taxon>
        <taxon>Embryophyta</taxon>
        <taxon>Tracheophyta</taxon>
        <taxon>Spermatophyta</taxon>
        <taxon>Magnoliopsida</taxon>
        <taxon>eudicotyledons</taxon>
        <taxon>Gunneridae</taxon>
        <taxon>Pentapetalae</taxon>
        <taxon>rosids</taxon>
        <taxon>fabids</taxon>
        <taxon>Rosales</taxon>
        <taxon>Rhamnaceae</taxon>
        <taxon>Paliureae</taxon>
        <taxon>Ziziphus</taxon>
    </lineage>
</organism>
<evidence type="ECO:0000259" key="16">
    <source>
        <dbReference type="Pfam" id="PF17766"/>
    </source>
</evidence>
<dbReference type="PRINTS" id="PR00723">
    <property type="entry name" value="SUBTILISIN"/>
</dbReference>
<dbReference type="InterPro" id="IPR010259">
    <property type="entry name" value="S8pro/Inhibitor_I9"/>
</dbReference>
<dbReference type="Pfam" id="PF05922">
    <property type="entry name" value="Inhibitor_I9"/>
    <property type="match status" value="1"/>
</dbReference>
<dbReference type="CDD" id="cd04852">
    <property type="entry name" value="Peptidases_S8_3"/>
    <property type="match status" value="1"/>
</dbReference>
<dbReference type="GO" id="GO:0004252">
    <property type="term" value="F:serine-type endopeptidase activity"/>
    <property type="evidence" value="ECO:0007669"/>
    <property type="project" value="UniProtKB-UniRule"/>
</dbReference>
<sequence length="810" mass="86606">MTSHKTPIDSCCTCMEMPASALFLSPIYTGVQYNTFPKHNFAFFALLLLPSDMASACFFSLIFLLSFHNAIALKNDFSSLFETTKPISVQTYIVHVKQPEGRVLLQSEDLESWHKSFLPAKTDSPDRQPNLVYSYRNVISGFAARLTLEEVKAMEEKDGFISARPERMLKKQTTRTPNFLGLFQQTGLWKKSNFGKGVIIGVLDGGIFRNHPSFSDAEIPPPPAKWKGRCEFNLSDCNNKLIGARTFNLGAKALKGEKAEAPIDVDGHGTHTASTAAGGFVKNAEALGNAEGTAVGMAPYAHLAIYKVCFGEPGDDCPESDILAGLEAAVEDGVDVLSLSLGDVSSPFFQDNIAVGSFAAIQKGIFVSCSAGNSGPFNGTLSNEAPWILTVGASTIDRSIIATAKLGNGEEFDGESTQRTTDITPKQLPLVYAGTNGKSESAVCAQGSLKDIDVKNKVVACERGGGVGRIAKGEEVKNAGGAAMILLNQESDGFSTNADAHVLPATHVTFVDGLKIKAYINSTATPTASILFKGTEIGNSLAPIVASFSSRGPNLQSPGILKPDIIGPGVNILAAWPFPLDDTTDPKLTFNIMSGTSMSCPHLSGIAALLKSSHPYWSPAAIKSAIMTSADIVTIEGTPILDQTLQPADLFATGAGHVNPSRANDPGLIYDIQPDDYVPYLCGLGYKDEEVGIIAHRPIKCSEESSIPEGDLNYPSFSVTLGPSQTFTRTVTNVGEAYSSYTAKIVTPEGVDVSVKPNKLVFSKVNQKMTYSVKFSRTASNGKIHEYDQGFLTWVSAKQSVRSPISVRFQ</sequence>
<evidence type="ECO:0000256" key="11">
    <source>
        <dbReference type="PROSITE-ProRule" id="PRU01240"/>
    </source>
</evidence>
<dbReference type="Gene3D" id="3.40.50.200">
    <property type="entry name" value="Peptidase S8/S53 domain"/>
    <property type="match status" value="1"/>
</dbReference>
<protein>
    <submittedName>
        <fullName evidence="18">Subtilisin-like protease 4</fullName>
    </submittedName>
</protein>
<evidence type="ECO:0000259" key="13">
    <source>
        <dbReference type="Pfam" id="PF00082"/>
    </source>
</evidence>
<dbReference type="Pfam" id="PF02225">
    <property type="entry name" value="PA"/>
    <property type="match status" value="1"/>
</dbReference>
<evidence type="ECO:0000256" key="6">
    <source>
        <dbReference type="ARBA" id="ARBA00022670"/>
    </source>
</evidence>
<evidence type="ECO:0000256" key="9">
    <source>
        <dbReference type="ARBA" id="ARBA00022825"/>
    </source>
</evidence>
<dbReference type="Gene3D" id="3.50.30.30">
    <property type="match status" value="1"/>
</dbReference>
<dbReference type="FunFam" id="3.50.30.30:FF:000005">
    <property type="entry name" value="subtilisin-like protease SBT1.5"/>
    <property type="match status" value="1"/>
</dbReference>
<dbReference type="SUPFAM" id="SSF52743">
    <property type="entry name" value="Subtilisin-like"/>
    <property type="match status" value="1"/>
</dbReference>
<dbReference type="InterPro" id="IPR036852">
    <property type="entry name" value="Peptidase_S8/S53_dom_sf"/>
</dbReference>
<evidence type="ECO:0000313" key="17">
    <source>
        <dbReference type="Proteomes" id="UP001652623"/>
    </source>
</evidence>
<dbReference type="InterPro" id="IPR000209">
    <property type="entry name" value="Peptidase_S8/S53_dom"/>
</dbReference>
<keyword evidence="17" id="KW-1185">Reference proteome</keyword>
<dbReference type="GO" id="GO:0006508">
    <property type="term" value="P:proteolysis"/>
    <property type="evidence" value="ECO:0007669"/>
    <property type="project" value="UniProtKB-KW"/>
</dbReference>
<evidence type="ECO:0000256" key="8">
    <source>
        <dbReference type="ARBA" id="ARBA00022801"/>
    </source>
</evidence>
<feature type="transmembrane region" description="Helical" evidence="12">
    <location>
        <begin position="41"/>
        <end position="65"/>
    </location>
</feature>
<dbReference type="FunFam" id="3.40.50.200:FF:000006">
    <property type="entry name" value="Subtilisin-like protease SBT1.5"/>
    <property type="match status" value="1"/>
</dbReference>
<keyword evidence="12" id="KW-1133">Transmembrane helix</keyword>
<gene>
    <name evidence="18" type="primary">LOC107433554</name>
</gene>
<keyword evidence="5" id="KW-0964">Secreted</keyword>
<evidence type="ECO:0000256" key="5">
    <source>
        <dbReference type="ARBA" id="ARBA00022525"/>
    </source>
</evidence>
<evidence type="ECO:0000256" key="7">
    <source>
        <dbReference type="ARBA" id="ARBA00022729"/>
    </source>
</evidence>